<proteinExistence type="predicted"/>
<reference evidence="2 3" key="1">
    <citation type="submission" date="2022-06" db="EMBL/GenBank/DDBJ databases">
        <title>Mesorhizobium sp. strain RP14 Genome sequencing and assembly.</title>
        <authorList>
            <person name="Kim I."/>
        </authorList>
    </citation>
    <scope>NUCLEOTIDE SEQUENCE [LARGE SCALE GENOMIC DNA]</scope>
    <source>
        <strain evidence="3">RP14(2022)</strain>
    </source>
</reference>
<name>A0ABT1CAB5_9HYPH</name>
<dbReference type="Proteomes" id="UP001205906">
    <property type="component" value="Unassembled WGS sequence"/>
</dbReference>
<gene>
    <name evidence="2" type="ORF">NGM99_18445</name>
</gene>
<keyword evidence="3" id="KW-1185">Reference proteome</keyword>
<accession>A0ABT1CAB5</accession>
<evidence type="ECO:0000313" key="3">
    <source>
        <dbReference type="Proteomes" id="UP001205906"/>
    </source>
</evidence>
<evidence type="ECO:0008006" key="4">
    <source>
        <dbReference type="Google" id="ProtNLM"/>
    </source>
</evidence>
<evidence type="ECO:0000256" key="1">
    <source>
        <dbReference type="SAM" id="MobiDB-lite"/>
    </source>
</evidence>
<organism evidence="2 3">
    <name type="scientific">Mesorhizobium liriopis</name>
    <dbReference type="NCBI Taxonomy" id="2953882"/>
    <lineage>
        <taxon>Bacteria</taxon>
        <taxon>Pseudomonadati</taxon>
        <taxon>Pseudomonadota</taxon>
        <taxon>Alphaproteobacteria</taxon>
        <taxon>Hyphomicrobiales</taxon>
        <taxon>Phyllobacteriaceae</taxon>
        <taxon>Mesorhizobium</taxon>
    </lineage>
</organism>
<evidence type="ECO:0000313" key="2">
    <source>
        <dbReference type="EMBL" id="MCO6051769.1"/>
    </source>
</evidence>
<dbReference type="RefSeq" id="WP_252821675.1">
    <property type="nucleotide sequence ID" value="NZ_JAMXQS010000009.1"/>
</dbReference>
<dbReference type="EMBL" id="JAMXQS010000009">
    <property type="protein sequence ID" value="MCO6051769.1"/>
    <property type="molecule type" value="Genomic_DNA"/>
</dbReference>
<feature type="region of interest" description="Disordered" evidence="1">
    <location>
        <begin position="55"/>
        <end position="77"/>
    </location>
</feature>
<protein>
    <recommendedName>
        <fullName evidence="4">Transposase</fullName>
    </recommendedName>
</protein>
<sequence length="77" mass="8348">MARDTTLAMDAQAHTNLEASLADHEGAENAFGTMIFIESMTGRMVDQALATPSCPNCANSRSKRLRECRRDGHASHA</sequence>
<feature type="compositionally biased region" description="Basic and acidic residues" evidence="1">
    <location>
        <begin position="68"/>
        <end position="77"/>
    </location>
</feature>
<comment type="caution">
    <text evidence="2">The sequence shown here is derived from an EMBL/GenBank/DDBJ whole genome shotgun (WGS) entry which is preliminary data.</text>
</comment>